<keyword evidence="2" id="KW-1185">Reference proteome</keyword>
<accession>A0AAD4M0R2</accession>
<dbReference type="EMBL" id="WTXG01000040">
    <property type="protein sequence ID" value="KAI0297211.1"/>
    <property type="molecule type" value="Genomic_DNA"/>
</dbReference>
<reference evidence="1" key="1">
    <citation type="journal article" date="2022" name="New Phytol.">
        <title>Evolutionary transition to the ectomycorrhizal habit in the genomes of a hyperdiverse lineage of mushroom-forming fungi.</title>
        <authorList>
            <person name="Looney B."/>
            <person name="Miyauchi S."/>
            <person name="Morin E."/>
            <person name="Drula E."/>
            <person name="Courty P.E."/>
            <person name="Kohler A."/>
            <person name="Kuo A."/>
            <person name="LaButti K."/>
            <person name="Pangilinan J."/>
            <person name="Lipzen A."/>
            <person name="Riley R."/>
            <person name="Andreopoulos W."/>
            <person name="He G."/>
            <person name="Johnson J."/>
            <person name="Nolan M."/>
            <person name="Tritt A."/>
            <person name="Barry K.W."/>
            <person name="Grigoriev I.V."/>
            <person name="Nagy L.G."/>
            <person name="Hibbett D."/>
            <person name="Henrissat B."/>
            <person name="Matheny P.B."/>
            <person name="Labbe J."/>
            <person name="Martin F.M."/>
        </authorList>
    </citation>
    <scope>NUCLEOTIDE SEQUENCE</scope>
    <source>
        <strain evidence="1">BPL690</strain>
    </source>
</reference>
<protein>
    <submittedName>
        <fullName evidence="1">Uncharacterized protein</fullName>
    </submittedName>
</protein>
<dbReference type="Proteomes" id="UP001203297">
    <property type="component" value="Unassembled WGS sequence"/>
</dbReference>
<evidence type="ECO:0000313" key="1">
    <source>
        <dbReference type="EMBL" id="KAI0297211.1"/>
    </source>
</evidence>
<name>A0AAD4M0R2_9AGAM</name>
<gene>
    <name evidence="1" type="ORF">B0F90DRAFT_1741135</name>
</gene>
<comment type="caution">
    <text evidence="1">The sequence shown here is derived from an EMBL/GenBank/DDBJ whole genome shotgun (WGS) entry which is preliminary data.</text>
</comment>
<sequence length="124" mass="14144">MKGFSSHTTTAILIQVKNDKAFQCNINSYLFDDAEPFHVGLFPAGHTPLPVIQAVFMLASSEAAVLIPVAPQRKNHYDPLTYYDMWCGGVSGDRFKDIDRDLHWYQNFLQCDVQPPKTYEFKVD</sequence>
<organism evidence="1 2">
    <name type="scientific">Multifurca ochricompacta</name>
    <dbReference type="NCBI Taxonomy" id="376703"/>
    <lineage>
        <taxon>Eukaryota</taxon>
        <taxon>Fungi</taxon>
        <taxon>Dikarya</taxon>
        <taxon>Basidiomycota</taxon>
        <taxon>Agaricomycotina</taxon>
        <taxon>Agaricomycetes</taxon>
        <taxon>Russulales</taxon>
        <taxon>Russulaceae</taxon>
        <taxon>Multifurca</taxon>
    </lineage>
</organism>
<proteinExistence type="predicted"/>
<dbReference type="AlphaFoldDB" id="A0AAD4M0R2"/>
<evidence type="ECO:0000313" key="2">
    <source>
        <dbReference type="Proteomes" id="UP001203297"/>
    </source>
</evidence>